<dbReference type="Proteomes" id="UP001054811">
    <property type="component" value="Chromosome"/>
</dbReference>
<dbReference type="RefSeq" id="WP_259611024.1">
    <property type="nucleotide sequence ID" value="NZ_CP091139.2"/>
</dbReference>
<reference evidence="1" key="1">
    <citation type="submission" date="2022-01" db="EMBL/GenBank/DDBJ databases">
        <title>Microbacterium eymi and Microbacterium rhizovicinus sp. nov., isolated from the rhizospheric soil of Elymus tsukushiensis, a plant native to the Dokdo Islands, Republic of Korea.</title>
        <authorList>
            <person name="Hwang Y.J."/>
        </authorList>
    </citation>
    <scope>NUCLEOTIDE SEQUENCE</scope>
    <source>
        <strain evidence="1">KUDC0405</strain>
    </source>
</reference>
<proteinExistence type="predicted"/>
<accession>A0ABY5NH95</accession>
<keyword evidence="2" id="KW-1185">Reference proteome</keyword>
<gene>
    <name evidence="1" type="ORF">L2X98_28535</name>
</gene>
<dbReference type="EMBL" id="CP091139">
    <property type="protein sequence ID" value="UUT34501.1"/>
    <property type="molecule type" value="Genomic_DNA"/>
</dbReference>
<organism evidence="1 2">
    <name type="scientific">Microbacterium elymi</name>
    <dbReference type="NCBI Taxonomy" id="2909587"/>
    <lineage>
        <taxon>Bacteria</taxon>
        <taxon>Bacillati</taxon>
        <taxon>Actinomycetota</taxon>
        <taxon>Actinomycetes</taxon>
        <taxon>Micrococcales</taxon>
        <taxon>Microbacteriaceae</taxon>
        <taxon>Microbacterium</taxon>
    </lineage>
</organism>
<protein>
    <submittedName>
        <fullName evidence="1">Uncharacterized protein</fullName>
    </submittedName>
</protein>
<evidence type="ECO:0000313" key="1">
    <source>
        <dbReference type="EMBL" id="UUT34501.1"/>
    </source>
</evidence>
<evidence type="ECO:0000313" key="2">
    <source>
        <dbReference type="Proteomes" id="UP001054811"/>
    </source>
</evidence>
<sequence length="64" mass="6826">MSKTAGVQCTVGPAPEVTRLNAMRVPSGESEGHSTVSMTDRSVRFLMSPLTRYVCPTVVMPTVA</sequence>
<name>A0ABY5NH95_9MICO</name>